<feature type="transmembrane region" description="Helical" evidence="6">
    <location>
        <begin position="518"/>
        <end position="540"/>
    </location>
</feature>
<dbReference type="EMBL" id="KZ819353">
    <property type="protein sequence ID" value="PWN45863.1"/>
    <property type="molecule type" value="Genomic_DNA"/>
</dbReference>
<feature type="transmembrane region" description="Helical" evidence="6">
    <location>
        <begin position="407"/>
        <end position="431"/>
    </location>
</feature>
<keyword evidence="4 6" id="KW-0472">Membrane</keyword>
<feature type="transmembrane region" description="Helical" evidence="6">
    <location>
        <begin position="172"/>
        <end position="196"/>
    </location>
</feature>
<feature type="transmembrane region" description="Helical" evidence="6">
    <location>
        <begin position="263"/>
        <end position="287"/>
    </location>
</feature>
<evidence type="ECO:0000256" key="6">
    <source>
        <dbReference type="SAM" id="Phobius"/>
    </source>
</evidence>
<dbReference type="OrthoDB" id="2533084at2759"/>
<feature type="transmembrane region" description="Helical" evidence="6">
    <location>
        <begin position="328"/>
        <end position="348"/>
    </location>
</feature>
<dbReference type="PANTHER" id="PTHR23502">
    <property type="entry name" value="MAJOR FACILITATOR SUPERFAMILY"/>
    <property type="match status" value="1"/>
</dbReference>
<dbReference type="PANTHER" id="PTHR23502:SF22">
    <property type="entry name" value="MAJOR FACILITATOR SUPERFAMILY (MFS) PROFILE DOMAIN-CONTAINING PROTEIN"/>
    <property type="match status" value="1"/>
</dbReference>
<feature type="region of interest" description="Disordered" evidence="5">
    <location>
        <begin position="1"/>
        <end position="29"/>
    </location>
</feature>
<sequence length="620" mass="68822">MERLARPDNINQNPPIDLQPDAGHTFDGVDASYSVPSPDLSNTVRKSRLIVLVALPYRAGALLRNAEMSSHHDIELNGDVSDKCATSSSRHGDSSIPPSPIQFTDRPITGMALRHQLEQKDGQYVLELGEAQRQFGDEWASSLKTDKNGIVLWPQPLGPEDPQAWPERKKSLILFIMVLAAIVPDFDSALGIASMFGLAKTFHTTPDRINNLTSNWSIFLLGPGGVFAIVFVRRFGRLPVLFWTQVIGLAFLVGATFAPTLTSFAVCRCLSGFFSTSSQVLGLYICTDLYPVHKQPTRVALWTFGYLASPFIPPFIFGYLAARQSWRWVYACGSIYSVIVVLLIAFCMEETLYDRHLDPVPARPTHGLRYRIETLLGLTAWKLRKNRTPMWQAVKEMLEVMFHPQAVLCYIFGAIFFGFTVGINVTLPIFLAEPKRVGGFGFSHDAISTLYLVPIISVFIGEALAGWWSRMATRWSVLHGPNVGTLQNEDLLLPTAPGTLLYLIGMLAFGAGLQHVTLAGIIIGWALIQAGCMVNLVALLSKLSLEMPDRGGEIAALVNWARVLFGFCIPYFQHEWVNRDGPMLVWGTEGGIVAALWLFTMVPLWLFGSRLGRRSQKDEH</sequence>
<dbReference type="InParanoid" id="A0A316WDD1"/>
<dbReference type="GO" id="GO:0005886">
    <property type="term" value="C:plasma membrane"/>
    <property type="evidence" value="ECO:0007669"/>
    <property type="project" value="TreeGrafter"/>
</dbReference>
<feature type="transmembrane region" description="Helical" evidence="6">
    <location>
        <begin position="216"/>
        <end position="233"/>
    </location>
</feature>
<proteinExistence type="predicted"/>
<dbReference type="Pfam" id="PF07690">
    <property type="entry name" value="MFS_1"/>
    <property type="match status" value="1"/>
</dbReference>
<evidence type="ECO:0000256" key="2">
    <source>
        <dbReference type="ARBA" id="ARBA00022692"/>
    </source>
</evidence>
<keyword evidence="2 6" id="KW-0812">Transmembrane</keyword>
<feature type="transmembrane region" description="Helical" evidence="6">
    <location>
        <begin position="552"/>
        <end position="572"/>
    </location>
</feature>
<feature type="transmembrane region" description="Helical" evidence="6">
    <location>
        <begin position="299"/>
        <end position="322"/>
    </location>
</feature>
<evidence type="ECO:0000256" key="1">
    <source>
        <dbReference type="ARBA" id="ARBA00004141"/>
    </source>
</evidence>
<keyword evidence="8" id="KW-1185">Reference proteome</keyword>
<feature type="transmembrane region" description="Helical" evidence="6">
    <location>
        <begin position="584"/>
        <end position="607"/>
    </location>
</feature>
<dbReference type="GO" id="GO:0022857">
    <property type="term" value="F:transmembrane transporter activity"/>
    <property type="evidence" value="ECO:0007669"/>
    <property type="project" value="InterPro"/>
</dbReference>
<dbReference type="InterPro" id="IPR011701">
    <property type="entry name" value="MFS"/>
</dbReference>
<feature type="transmembrane region" description="Helical" evidence="6">
    <location>
        <begin position="491"/>
        <end position="512"/>
    </location>
</feature>
<feature type="transmembrane region" description="Helical" evidence="6">
    <location>
        <begin position="240"/>
        <end position="257"/>
    </location>
</feature>
<evidence type="ECO:0000256" key="3">
    <source>
        <dbReference type="ARBA" id="ARBA00022989"/>
    </source>
</evidence>
<feature type="region of interest" description="Disordered" evidence="5">
    <location>
        <begin position="79"/>
        <end position="101"/>
    </location>
</feature>
<reference evidence="7 8" key="1">
    <citation type="journal article" date="2018" name="Mol. Biol. Evol.">
        <title>Broad Genomic Sampling Reveals a Smut Pathogenic Ancestry of the Fungal Clade Ustilaginomycotina.</title>
        <authorList>
            <person name="Kijpornyongpan T."/>
            <person name="Mondo S.J."/>
            <person name="Barry K."/>
            <person name="Sandor L."/>
            <person name="Lee J."/>
            <person name="Lipzen A."/>
            <person name="Pangilinan J."/>
            <person name="LaButti K."/>
            <person name="Hainaut M."/>
            <person name="Henrissat B."/>
            <person name="Grigoriev I.V."/>
            <person name="Spatafora J.W."/>
            <person name="Aime M.C."/>
        </authorList>
    </citation>
    <scope>NUCLEOTIDE SEQUENCE [LARGE SCALE GENOMIC DNA]</scope>
    <source>
        <strain evidence="7 8">MCA 4658</strain>
    </source>
</reference>
<dbReference type="SUPFAM" id="SSF103473">
    <property type="entry name" value="MFS general substrate transporter"/>
    <property type="match status" value="1"/>
</dbReference>
<gene>
    <name evidence="7" type="ORF">IE81DRAFT_319705</name>
</gene>
<dbReference type="RefSeq" id="XP_025373023.1">
    <property type="nucleotide sequence ID" value="XM_025512807.1"/>
</dbReference>
<evidence type="ECO:0000313" key="8">
    <source>
        <dbReference type="Proteomes" id="UP000245783"/>
    </source>
</evidence>
<dbReference type="InterPro" id="IPR036259">
    <property type="entry name" value="MFS_trans_sf"/>
</dbReference>
<protein>
    <submittedName>
        <fullName evidence="7">MFS general substrate transporter</fullName>
    </submittedName>
</protein>
<evidence type="ECO:0000256" key="4">
    <source>
        <dbReference type="ARBA" id="ARBA00023136"/>
    </source>
</evidence>
<organism evidence="7 8">
    <name type="scientific">Ceraceosorus guamensis</name>
    <dbReference type="NCBI Taxonomy" id="1522189"/>
    <lineage>
        <taxon>Eukaryota</taxon>
        <taxon>Fungi</taxon>
        <taxon>Dikarya</taxon>
        <taxon>Basidiomycota</taxon>
        <taxon>Ustilaginomycotina</taxon>
        <taxon>Exobasidiomycetes</taxon>
        <taxon>Ceraceosorales</taxon>
        <taxon>Ceraceosoraceae</taxon>
        <taxon>Ceraceosorus</taxon>
    </lineage>
</organism>
<dbReference type="AlphaFoldDB" id="A0A316WDD1"/>
<dbReference type="Proteomes" id="UP000245783">
    <property type="component" value="Unassembled WGS sequence"/>
</dbReference>
<dbReference type="GeneID" id="37034677"/>
<evidence type="ECO:0000313" key="7">
    <source>
        <dbReference type="EMBL" id="PWN45863.1"/>
    </source>
</evidence>
<name>A0A316WDD1_9BASI</name>
<comment type="subcellular location">
    <subcellularLocation>
        <location evidence="1">Membrane</location>
        <topology evidence="1">Multi-pass membrane protein</topology>
    </subcellularLocation>
</comment>
<dbReference type="STRING" id="1522189.A0A316WDD1"/>
<feature type="transmembrane region" description="Helical" evidence="6">
    <location>
        <begin position="451"/>
        <end position="470"/>
    </location>
</feature>
<keyword evidence="3 6" id="KW-1133">Transmembrane helix</keyword>
<dbReference type="Gene3D" id="1.20.1250.20">
    <property type="entry name" value="MFS general substrate transporter like domains"/>
    <property type="match status" value="1"/>
</dbReference>
<evidence type="ECO:0000256" key="5">
    <source>
        <dbReference type="SAM" id="MobiDB-lite"/>
    </source>
</evidence>
<accession>A0A316WDD1</accession>